<evidence type="ECO:0000256" key="8">
    <source>
        <dbReference type="ARBA" id="ARBA00022692"/>
    </source>
</evidence>
<evidence type="ECO:0000313" key="16">
    <source>
        <dbReference type="Proteomes" id="UP001055439"/>
    </source>
</evidence>
<keyword evidence="6" id="KW-0217">Developmental protein</keyword>
<keyword evidence="12" id="KW-0539">Nucleus</keyword>
<evidence type="ECO:0008006" key="17">
    <source>
        <dbReference type="Google" id="ProtNLM"/>
    </source>
</evidence>
<gene>
    <name evidence="15" type="ORF">MUK42_16102</name>
</gene>
<keyword evidence="10 14" id="KW-1133">Transmembrane helix</keyword>
<keyword evidence="11 14" id="KW-0472">Membrane</keyword>
<dbReference type="GO" id="GO:0046622">
    <property type="term" value="P:positive regulation of organ growth"/>
    <property type="evidence" value="ECO:0007669"/>
    <property type="project" value="InterPro"/>
</dbReference>
<evidence type="ECO:0000256" key="13">
    <source>
        <dbReference type="SAM" id="MobiDB-lite"/>
    </source>
</evidence>
<dbReference type="PANTHER" id="PTHR36023">
    <property type="entry name" value="ARGOS-LIKE PROTEIN"/>
    <property type="match status" value="1"/>
</dbReference>
<dbReference type="GO" id="GO:0005634">
    <property type="term" value="C:nucleus"/>
    <property type="evidence" value="ECO:0007669"/>
    <property type="project" value="UniProtKB-SubCell"/>
</dbReference>
<sequence length="111" mass="12171">MKHLSSESSRQMDEDGRGRRMKRSAIGSSTGGRVHPPQEQERRGSPSNYFSMKSFLVLICLTLSLLILPLVLPPLPPPPSVLLLLPVGMLVLLLILAFMPSDTTNIASSYL</sequence>
<name>A0A9E7H2L0_9LILI</name>
<comment type="similarity">
    <text evidence="5">Belongs to the plant organ size related (OSR) protein family.</text>
</comment>
<evidence type="ECO:0000256" key="11">
    <source>
        <dbReference type="ARBA" id="ARBA00023136"/>
    </source>
</evidence>
<evidence type="ECO:0000256" key="1">
    <source>
        <dbReference type="ARBA" id="ARBA00004123"/>
    </source>
</evidence>
<keyword evidence="9" id="KW-0256">Endoplasmic reticulum</keyword>
<evidence type="ECO:0000256" key="10">
    <source>
        <dbReference type="ARBA" id="ARBA00022989"/>
    </source>
</evidence>
<evidence type="ECO:0000256" key="2">
    <source>
        <dbReference type="ARBA" id="ARBA00004141"/>
    </source>
</evidence>
<keyword evidence="7" id="KW-0963">Cytoplasm</keyword>
<dbReference type="PANTHER" id="PTHR36023:SF3">
    <property type="entry name" value="ARGOS-LIKE PROTEIN"/>
    <property type="match status" value="1"/>
</dbReference>
<evidence type="ECO:0000313" key="15">
    <source>
        <dbReference type="EMBL" id="URE25545.1"/>
    </source>
</evidence>
<dbReference type="GO" id="GO:0005783">
    <property type="term" value="C:endoplasmic reticulum"/>
    <property type="evidence" value="ECO:0007669"/>
    <property type="project" value="UniProtKB-SubCell"/>
</dbReference>
<evidence type="ECO:0000256" key="7">
    <source>
        <dbReference type="ARBA" id="ARBA00022490"/>
    </source>
</evidence>
<dbReference type="AlphaFoldDB" id="A0A9E7H2L0"/>
<proteinExistence type="inferred from homology"/>
<feature type="transmembrane region" description="Helical" evidence="14">
    <location>
        <begin position="81"/>
        <end position="99"/>
    </location>
</feature>
<accession>A0A9E7H2L0</accession>
<reference evidence="15" key="1">
    <citation type="submission" date="2022-05" db="EMBL/GenBank/DDBJ databases">
        <title>The Musa troglodytarum L. genome provides insights into the mechanism of non-climacteric behaviour and enrichment of carotenoids.</title>
        <authorList>
            <person name="Wang J."/>
        </authorList>
    </citation>
    <scope>NUCLEOTIDE SEQUENCE</scope>
    <source>
        <tissue evidence="15">Leaf</tissue>
    </source>
</reference>
<evidence type="ECO:0000256" key="3">
    <source>
        <dbReference type="ARBA" id="ARBA00004240"/>
    </source>
</evidence>
<evidence type="ECO:0000256" key="12">
    <source>
        <dbReference type="ARBA" id="ARBA00023242"/>
    </source>
</evidence>
<organism evidence="15 16">
    <name type="scientific">Musa troglodytarum</name>
    <name type="common">fe'i banana</name>
    <dbReference type="NCBI Taxonomy" id="320322"/>
    <lineage>
        <taxon>Eukaryota</taxon>
        <taxon>Viridiplantae</taxon>
        <taxon>Streptophyta</taxon>
        <taxon>Embryophyta</taxon>
        <taxon>Tracheophyta</taxon>
        <taxon>Spermatophyta</taxon>
        <taxon>Magnoliopsida</taxon>
        <taxon>Liliopsida</taxon>
        <taxon>Zingiberales</taxon>
        <taxon>Musaceae</taxon>
        <taxon>Musa</taxon>
    </lineage>
</organism>
<evidence type="ECO:0000256" key="4">
    <source>
        <dbReference type="ARBA" id="ARBA00004496"/>
    </source>
</evidence>
<dbReference type="EMBL" id="CP097510">
    <property type="protein sequence ID" value="URE25545.1"/>
    <property type="molecule type" value="Genomic_DNA"/>
</dbReference>
<feature type="transmembrane region" description="Helical" evidence="14">
    <location>
        <begin position="55"/>
        <end position="75"/>
    </location>
</feature>
<dbReference type="GO" id="GO:0009725">
    <property type="term" value="P:response to hormone"/>
    <property type="evidence" value="ECO:0007669"/>
    <property type="project" value="UniProtKB-ARBA"/>
</dbReference>
<feature type="region of interest" description="Disordered" evidence="13">
    <location>
        <begin position="1"/>
        <end position="46"/>
    </location>
</feature>
<keyword evidence="16" id="KW-1185">Reference proteome</keyword>
<comment type="subcellular location">
    <subcellularLocation>
        <location evidence="4">Cytoplasm</location>
    </subcellularLocation>
    <subcellularLocation>
        <location evidence="3">Endoplasmic reticulum</location>
    </subcellularLocation>
    <subcellularLocation>
        <location evidence="2">Membrane</location>
        <topology evidence="2">Multi-pass membrane protein</topology>
    </subcellularLocation>
    <subcellularLocation>
        <location evidence="1">Nucleus</location>
    </subcellularLocation>
</comment>
<evidence type="ECO:0000256" key="6">
    <source>
        <dbReference type="ARBA" id="ARBA00022473"/>
    </source>
</evidence>
<evidence type="ECO:0000256" key="5">
    <source>
        <dbReference type="ARBA" id="ARBA00006891"/>
    </source>
</evidence>
<keyword evidence="8 14" id="KW-0812">Transmembrane</keyword>
<dbReference type="Proteomes" id="UP001055439">
    <property type="component" value="Chromosome 8"/>
</dbReference>
<dbReference type="InterPro" id="IPR037468">
    <property type="entry name" value="ARGOS/ARL/OSR1"/>
</dbReference>
<protein>
    <recommendedName>
        <fullName evidence="17">ARGOS-like protein</fullName>
    </recommendedName>
</protein>
<evidence type="ECO:0000256" key="14">
    <source>
        <dbReference type="SAM" id="Phobius"/>
    </source>
</evidence>
<evidence type="ECO:0000256" key="9">
    <source>
        <dbReference type="ARBA" id="ARBA00022824"/>
    </source>
</evidence>
<dbReference type="GO" id="GO:0016020">
    <property type="term" value="C:membrane"/>
    <property type="evidence" value="ECO:0007669"/>
    <property type="project" value="UniProtKB-SubCell"/>
</dbReference>